<sequence>MHVEQFNVFRLKIAACKFVARSASHFPVAVAHFHCPFEYEQRFPCRISCGHSFCAECFGKYLELVRDSRCPLCRRDFRTDFHPPSADSGRLTFAPTEDSEFIASLPDVEMDTLVLTLSEQECRFFEQLYRELQLVDTRE</sequence>
<organism evidence="4 5">
    <name type="scientific">Drosophila gunungcola</name>
    <name type="common">fruit fly</name>
    <dbReference type="NCBI Taxonomy" id="103775"/>
    <lineage>
        <taxon>Eukaryota</taxon>
        <taxon>Metazoa</taxon>
        <taxon>Ecdysozoa</taxon>
        <taxon>Arthropoda</taxon>
        <taxon>Hexapoda</taxon>
        <taxon>Insecta</taxon>
        <taxon>Pterygota</taxon>
        <taxon>Neoptera</taxon>
        <taxon>Endopterygota</taxon>
        <taxon>Diptera</taxon>
        <taxon>Brachycera</taxon>
        <taxon>Muscomorpha</taxon>
        <taxon>Ephydroidea</taxon>
        <taxon>Drosophilidae</taxon>
        <taxon>Drosophila</taxon>
        <taxon>Sophophora</taxon>
    </lineage>
</organism>
<keyword evidence="1" id="KW-0479">Metal-binding</keyword>
<dbReference type="Gene3D" id="3.30.40.10">
    <property type="entry name" value="Zinc/RING finger domain, C3HC4 (zinc finger)"/>
    <property type="match status" value="1"/>
</dbReference>
<keyword evidence="5" id="KW-1185">Reference proteome</keyword>
<feature type="domain" description="RING-type" evidence="3">
    <location>
        <begin position="35"/>
        <end position="75"/>
    </location>
</feature>
<comment type="caution">
    <text evidence="4">The sequence shown here is derived from an EMBL/GenBank/DDBJ whole genome shotgun (WGS) entry which is preliminary data.</text>
</comment>
<gene>
    <name evidence="4" type="ORF">M5D96_002754</name>
</gene>
<evidence type="ECO:0000313" key="5">
    <source>
        <dbReference type="Proteomes" id="UP001059596"/>
    </source>
</evidence>
<dbReference type="EMBL" id="JAMKOV010000001">
    <property type="protein sequence ID" value="KAI8046543.1"/>
    <property type="molecule type" value="Genomic_DNA"/>
</dbReference>
<evidence type="ECO:0000313" key="4">
    <source>
        <dbReference type="EMBL" id="KAI8046543.1"/>
    </source>
</evidence>
<evidence type="ECO:0000259" key="3">
    <source>
        <dbReference type="Pfam" id="PF14634"/>
    </source>
</evidence>
<proteinExistence type="predicted"/>
<dbReference type="GO" id="GO:0008270">
    <property type="term" value="F:zinc ion binding"/>
    <property type="evidence" value="ECO:0007669"/>
    <property type="project" value="UniProtKB-KW"/>
</dbReference>
<dbReference type="InterPro" id="IPR001841">
    <property type="entry name" value="Znf_RING"/>
</dbReference>
<evidence type="ECO:0000256" key="2">
    <source>
        <dbReference type="ARBA" id="ARBA00022833"/>
    </source>
</evidence>
<dbReference type="SUPFAM" id="SSF57850">
    <property type="entry name" value="RING/U-box"/>
    <property type="match status" value="1"/>
</dbReference>
<dbReference type="AlphaFoldDB" id="A0A9P9Z123"/>
<dbReference type="Proteomes" id="UP001059596">
    <property type="component" value="Chromosome 3R"/>
</dbReference>
<keyword evidence="2" id="KW-0862">Zinc</keyword>
<reference evidence="4" key="1">
    <citation type="journal article" date="2023" name="Genome Biol. Evol.">
        <title>Long-read-based Genome Assembly of Drosophila gunungcola Reveals Fewer Chemosensory Genes in Flower-breeding Species.</title>
        <authorList>
            <person name="Negi A."/>
            <person name="Liao B.Y."/>
            <person name="Yeh S.D."/>
        </authorList>
    </citation>
    <scope>NUCLEOTIDE SEQUENCE</scope>
    <source>
        <strain evidence="4">Sukarami</strain>
    </source>
</reference>
<dbReference type="InterPro" id="IPR013083">
    <property type="entry name" value="Znf_RING/FYVE/PHD"/>
</dbReference>
<keyword evidence="1" id="KW-0863">Zinc-finger</keyword>
<accession>A0A9P9Z123</accession>
<protein>
    <recommendedName>
        <fullName evidence="3">RING-type domain-containing protein</fullName>
    </recommendedName>
</protein>
<evidence type="ECO:0000256" key="1">
    <source>
        <dbReference type="ARBA" id="ARBA00022771"/>
    </source>
</evidence>
<dbReference type="Pfam" id="PF14634">
    <property type="entry name" value="zf-RING_5"/>
    <property type="match status" value="1"/>
</dbReference>
<name>A0A9P9Z123_9MUSC</name>